<dbReference type="Gene3D" id="1.10.357.10">
    <property type="entry name" value="Tetracycline Repressor, domain 2"/>
    <property type="match status" value="1"/>
</dbReference>
<feature type="domain" description="HTH tetR-type" evidence="3">
    <location>
        <begin position="29"/>
        <end position="88"/>
    </location>
</feature>
<gene>
    <name evidence="4" type="ORF">MRAB57_1254</name>
</gene>
<dbReference type="AlphaFoldDB" id="A0A2U3NPL2"/>
<reference evidence="4 5" key="1">
    <citation type="submission" date="2017-01" db="EMBL/GenBank/DDBJ databases">
        <authorList>
            <consortium name="Urmite Genomes"/>
        </authorList>
    </citation>
    <scope>NUCLEOTIDE SEQUENCE [LARGE SCALE GENOMIC DNA]</scope>
    <source>
        <strain evidence="4 5">AB57</strain>
    </source>
</reference>
<keyword evidence="5" id="KW-1185">Reference proteome</keyword>
<evidence type="ECO:0000259" key="3">
    <source>
        <dbReference type="PROSITE" id="PS50977"/>
    </source>
</evidence>
<dbReference type="InterPro" id="IPR009057">
    <property type="entry name" value="Homeodomain-like_sf"/>
</dbReference>
<evidence type="ECO:0000313" key="4">
    <source>
        <dbReference type="EMBL" id="SPM33450.1"/>
    </source>
</evidence>
<evidence type="ECO:0000256" key="1">
    <source>
        <dbReference type="ARBA" id="ARBA00023125"/>
    </source>
</evidence>
<evidence type="ECO:0000256" key="2">
    <source>
        <dbReference type="PROSITE-ProRule" id="PRU00335"/>
    </source>
</evidence>
<protein>
    <submittedName>
        <fullName evidence="4">TetR family transcriptional regulator</fullName>
    </submittedName>
</protein>
<proteinExistence type="predicted"/>
<dbReference type="PRINTS" id="PR00455">
    <property type="entry name" value="HTHTETR"/>
</dbReference>
<organism evidence="4 5">
    <name type="scientific">Mycobacterium rhizamassiliense</name>
    <dbReference type="NCBI Taxonomy" id="1841860"/>
    <lineage>
        <taxon>Bacteria</taxon>
        <taxon>Bacillati</taxon>
        <taxon>Actinomycetota</taxon>
        <taxon>Actinomycetes</taxon>
        <taxon>Mycobacteriales</taxon>
        <taxon>Mycobacteriaceae</taxon>
        <taxon>Mycobacterium</taxon>
    </lineage>
</organism>
<dbReference type="PROSITE" id="PS50977">
    <property type="entry name" value="HTH_TETR_2"/>
    <property type="match status" value="1"/>
</dbReference>
<dbReference type="EMBL" id="FUFA01000002">
    <property type="protein sequence ID" value="SPM33450.1"/>
    <property type="molecule type" value="Genomic_DNA"/>
</dbReference>
<sequence>MTGVGGARVGYRRRVRTRGWGGSVPASDEEAAARILSATRKTIDERGDQITLADVARTLSVTRQTIYHYFASTDELLQATALDATADFMDHLATALHGMTDPAAALIEGICLTLERLPKDPYIGLLLRTSRSAAVAEQVTVTNDTARVLGRSILDRLAVDWSPFTPAAIEDIVQIVLRTLQSFILSPPTGGATELRRLVGVWIGPVVAALPRNAG</sequence>
<dbReference type="Pfam" id="PF00440">
    <property type="entry name" value="TetR_N"/>
    <property type="match status" value="1"/>
</dbReference>
<dbReference type="InterPro" id="IPR001647">
    <property type="entry name" value="HTH_TetR"/>
</dbReference>
<dbReference type="Proteomes" id="UP000240988">
    <property type="component" value="Unassembled WGS sequence"/>
</dbReference>
<dbReference type="GO" id="GO:0003677">
    <property type="term" value="F:DNA binding"/>
    <property type="evidence" value="ECO:0007669"/>
    <property type="project" value="UniProtKB-UniRule"/>
</dbReference>
<evidence type="ECO:0000313" key="5">
    <source>
        <dbReference type="Proteomes" id="UP000240988"/>
    </source>
</evidence>
<feature type="DNA-binding region" description="H-T-H motif" evidence="2">
    <location>
        <begin position="51"/>
        <end position="70"/>
    </location>
</feature>
<dbReference type="SUPFAM" id="SSF46689">
    <property type="entry name" value="Homeodomain-like"/>
    <property type="match status" value="1"/>
</dbReference>
<keyword evidence="1 2" id="KW-0238">DNA-binding</keyword>
<accession>A0A2U3NPL2</accession>
<name>A0A2U3NPL2_9MYCO</name>
<dbReference type="STRING" id="1841860.GCA_900157375_01255"/>